<accession>A0A6B9F788</accession>
<proteinExistence type="predicted"/>
<dbReference type="OrthoDB" id="333770at2157"/>
<keyword evidence="2" id="KW-1185">Reference proteome</keyword>
<dbReference type="Proteomes" id="UP000428325">
    <property type="component" value="Chromosome"/>
</dbReference>
<evidence type="ECO:0000313" key="1">
    <source>
        <dbReference type="EMBL" id="QGX94224.1"/>
    </source>
</evidence>
<dbReference type="RefSeq" id="WP_157688461.1">
    <property type="nucleotide sequence ID" value="NZ_CP034345.1"/>
</dbReference>
<gene>
    <name evidence="1" type="ORF">EI982_05205</name>
</gene>
<name>A0A6B9F788_9EURY</name>
<dbReference type="GeneID" id="99245182"/>
<protein>
    <submittedName>
        <fullName evidence="1">Uncharacterized protein</fullName>
    </submittedName>
</protein>
<evidence type="ECO:0000313" key="2">
    <source>
        <dbReference type="Proteomes" id="UP000428325"/>
    </source>
</evidence>
<dbReference type="KEGG" id="hra:EI982_05205"/>
<sequence>MSKDTSGDLPAETADEQTWLDVVDEVLDTAIDREEDLECTFEDVTVDVPLRMDSESEYARWHLDGTVRVHVDGMRGPLSEWLRWWSRQLS</sequence>
<dbReference type="AlphaFoldDB" id="A0A6B9F788"/>
<dbReference type="EMBL" id="CP034345">
    <property type="protein sequence ID" value="QGX94224.1"/>
    <property type="molecule type" value="Genomic_DNA"/>
</dbReference>
<organism evidence="1 2">
    <name type="scientific">Haloplanus rallus</name>
    <dbReference type="NCBI Taxonomy" id="1816183"/>
    <lineage>
        <taxon>Archaea</taxon>
        <taxon>Methanobacteriati</taxon>
        <taxon>Methanobacteriota</taxon>
        <taxon>Stenosarchaea group</taxon>
        <taxon>Halobacteria</taxon>
        <taxon>Halobacteriales</taxon>
        <taxon>Haloferacaceae</taxon>
        <taxon>Haloplanus</taxon>
    </lineage>
</organism>
<reference evidence="1 2" key="1">
    <citation type="submission" date="2018-12" db="EMBL/GenBank/DDBJ databases">
        <title>Complete genome sequence of Haloplanus rallus MBLA0036.</title>
        <authorList>
            <person name="Nam Y.-d."/>
            <person name="Kang J."/>
            <person name="Chung W.-H."/>
            <person name="Park Y.S."/>
        </authorList>
    </citation>
    <scope>NUCLEOTIDE SEQUENCE [LARGE SCALE GENOMIC DNA]</scope>
    <source>
        <strain evidence="1 2">MBLA0036</strain>
    </source>
</reference>